<dbReference type="EMBL" id="BJWL01000335">
    <property type="protein sequence ID" value="GFS39708.1"/>
    <property type="molecule type" value="Genomic_DNA"/>
</dbReference>
<proteinExistence type="predicted"/>
<sequence length="205" mass="21896">MGGLAIIDSNTQSLHYHNHKGFLFRNYFLLGATSAASSSSSSSTSSPSPVPSLDAPPLPLPPPAEEDGGVSGSTSSSISSGRWYGVHMVARVLTSIFQGSVSVLIFTRTGDFLGNLKSYVREEDGAISGCASSSNSSGRWYGVHKVATVLTSIFQGSVSVLIFSRTGGFSGEFEILCERRRWICDTEIGWRVERANRLFGVGCGW</sequence>
<evidence type="ECO:0000313" key="3">
    <source>
        <dbReference type="Proteomes" id="UP000585474"/>
    </source>
</evidence>
<comment type="caution">
    <text evidence="2">The sequence shown here is derived from an EMBL/GenBank/DDBJ whole genome shotgun (WGS) entry which is preliminary data.</text>
</comment>
<accession>A0A7J0DRE8</accession>
<dbReference type="AlphaFoldDB" id="A0A7J0DRE8"/>
<keyword evidence="3" id="KW-1185">Reference proteome</keyword>
<dbReference type="Proteomes" id="UP000585474">
    <property type="component" value="Unassembled WGS sequence"/>
</dbReference>
<dbReference type="PANTHER" id="PTHR34124">
    <property type="entry name" value="F16B3.27 PROTEIN-RELATED"/>
    <property type="match status" value="1"/>
</dbReference>
<evidence type="ECO:0000256" key="1">
    <source>
        <dbReference type="SAM" id="MobiDB-lite"/>
    </source>
</evidence>
<gene>
    <name evidence="2" type="ORF">Acr_00g0064550</name>
</gene>
<protein>
    <submittedName>
        <fullName evidence="2">Uncharacterized protein</fullName>
    </submittedName>
</protein>
<organism evidence="2 3">
    <name type="scientific">Actinidia rufa</name>
    <dbReference type="NCBI Taxonomy" id="165716"/>
    <lineage>
        <taxon>Eukaryota</taxon>
        <taxon>Viridiplantae</taxon>
        <taxon>Streptophyta</taxon>
        <taxon>Embryophyta</taxon>
        <taxon>Tracheophyta</taxon>
        <taxon>Spermatophyta</taxon>
        <taxon>Magnoliopsida</taxon>
        <taxon>eudicotyledons</taxon>
        <taxon>Gunneridae</taxon>
        <taxon>Pentapetalae</taxon>
        <taxon>asterids</taxon>
        <taxon>Ericales</taxon>
        <taxon>Actinidiaceae</taxon>
        <taxon>Actinidia</taxon>
    </lineage>
</organism>
<reference evidence="3" key="1">
    <citation type="submission" date="2019-07" db="EMBL/GenBank/DDBJ databases">
        <title>De Novo Assembly of kiwifruit Actinidia rufa.</title>
        <authorList>
            <person name="Sugita-Konishi S."/>
            <person name="Sato K."/>
            <person name="Mori E."/>
            <person name="Abe Y."/>
            <person name="Kisaki G."/>
            <person name="Hamano K."/>
            <person name="Suezawa K."/>
            <person name="Otani M."/>
            <person name="Fukuda T."/>
            <person name="Manabe T."/>
            <person name="Gomi K."/>
            <person name="Tabuchi M."/>
            <person name="Akimitsu K."/>
            <person name="Kataoka I."/>
        </authorList>
    </citation>
    <scope>NUCLEOTIDE SEQUENCE [LARGE SCALE GENOMIC DNA]</scope>
    <source>
        <strain evidence="3">cv. Fuchu</strain>
    </source>
</reference>
<feature type="compositionally biased region" description="Pro residues" evidence="1">
    <location>
        <begin position="48"/>
        <end position="63"/>
    </location>
</feature>
<name>A0A7J0DRE8_9ERIC</name>
<dbReference type="OrthoDB" id="1284989at2759"/>
<feature type="region of interest" description="Disordered" evidence="1">
    <location>
        <begin position="40"/>
        <end position="76"/>
    </location>
</feature>
<evidence type="ECO:0000313" key="2">
    <source>
        <dbReference type="EMBL" id="GFS39708.1"/>
    </source>
</evidence>
<dbReference type="PANTHER" id="PTHR34124:SF2">
    <property type="entry name" value="F16B3.27 PROTEIN-RELATED"/>
    <property type="match status" value="1"/>
</dbReference>